<gene>
    <name evidence="4" type="ORF">SAMN04488500_12532</name>
</gene>
<dbReference type="NCBIfam" id="TIGR00254">
    <property type="entry name" value="GGDEF"/>
    <property type="match status" value="1"/>
</dbReference>
<dbReference type="SUPFAM" id="SSF55073">
    <property type="entry name" value="Nucleotide cyclase"/>
    <property type="match status" value="1"/>
</dbReference>
<accession>A0A1W2EJF4</accession>
<dbReference type="STRING" id="112901.SAMN04488500_12532"/>
<dbReference type="PROSITE" id="PS50887">
    <property type="entry name" value="GGDEF"/>
    <property type="match status" value="1"/>
</dbReference>
<dbReference type="FunFam" id="3.30.70.270:FF:000001">
    <property type="entry name" value="Diguanylate cyclase domain protein"/>
    <property type="match status" value="1"/>
</dbReference>
<keyword evidence="2" id="KW-0812">Transmembrane</keyword>
<feature type="transmembrane region" description="Helical" evidence="2">
    <location>
        <begin position="7"/>
        <end position="25"/>
    </location>
</feature>
<dbReference type="InterPro" id="IPR043128">
    <property type="entry name" value="Rev_trsase/Diguanyl_cyclase"/>
</dbReference>
<dbReference type="RefSeq" id="WP_176215636.1">
    <property type="nucleotide sequence ID" value="NZ_CP155572.1"/>
</dbReference>
<dbReference type="GO" id="GO:0043709">
    <property type="term" value="P:cell adhesion involved in single-species biofilm formation"/>
    <property type="evidence" value="ECO:0007669"/>
    <property type="project" value="TreeGrafter"/>
</dbReference>
<feature type="transmembrane region" description="Helical" evidence="2">
    <location>
        <begin position="31"/>
        <end position="52"/>
    </location>
</feature>
<reference evidence="4 5" key="1">
    <citation type="submission" date="2017-04" db="EMBL/GenBank/DDBJ databases">
        <authorList>
            <person name="Afonso C.L."/>
            <person name="Miller P.J."/>
            <person name="Scott M.A."/>
            <person name="Spackman E."/>
            <person name="Goraichik I."/>
            <person name="Dimitrov K.M."/>
            <person name="Suarez D.L."/>
            <person name="Swayne D.E."/>
        </authorList>
    </citation>
    <scope>NUCLEOTIDE SEQUENCE [LARGE SCALE GENOMIC DNA]</scope>
    <source>
        <strain evidence="4 5">DSM 5090</strain>
    </source>
</reference>
<dbReference type="InterPro" id="IPR050469">
    <property type="entry name" value="Diguanylate_Cyclase"/>
</dbReference>
<dbReference type="SMART" id="SM00267">
    <property type="entry name" value="GGDEF"/>
    <property type="match status" value="1"/>
</dbReference>
<feature type="coiled-coil region" evidence="1">
    <location>
        <begin position="104"/>
        <end position="142"/>
    </location>
</feature>
<feature type="domain" description="GGDEF" evidence="3">
    <location>
        <begin position="173"/>
        <end position="308"/>
    </location>
</feature>
<protein>
    <submittedName>
        <fullName evidence="4">Diguanylate cyclase (GGDEF) domain-containing protein</fullName>
    </submittedName>
</protein>
<name>A0A1W2EJF4_9FIRM</name>
<keyword evidence="1" id="KW-0175">Coiled coil</keyword>
<dbReference type="InterPro" id="IPR000160">
    <property type="entry name" value="GGDEF_dom"/>
</dbReference>
<evidence type="ECO:0000313" key="4">
    <source>
        <dbReference type="EMBL" id="SMD09869.1"/>
    </source>
</evidence>
<evidence type="ECO:0000259" key="3">
    <source>
        <dbReference type="PROSITE" id="PS50887"/>
    </source>
</evidence>
<evidence type="ECO:0000313" key="5">
    <source>
        <dbReference type="Proteomes" id="UP000192738"/>
    </source>
</evidence>
<dbReference type="Gene3D" id="3.30.70.270">
    <property type="match status" value="1"/>
</dbReference>
<dbReference type="AlphaFoldDB" id="A0A1W2EJF4"/>
<dbReference type="EMBL" id="FWXI01000025">
    <property type="protein sequence ID" value="SMD09869.1"/>
    <property type="molecule type" value="Genomic_DNA"/>
</dbReference>
<dbReference type="GO" id="GO:0052621">
    <property type="term" value="F:diguanylate cyclase activity"/>
    <property type="evidence" value="ECO:0007669"/>
    <property type="project" value="TreeGrafter"/>
</dbReference>
<dbReference type="PANTHER" id="PTHR45138">
    <property type="entry name" value="REGULATORY COMPONENTS OF SENSORY TRANSDUCTION SYSTEM"/>
    <property type="match status" value="1"/>
</dbReference>
<dbReference type="CDD" id="cd01949">
    <property type="entry name" value="GGDEF"/>
    <property type="match status" value="1"/>
</dbReference>
<evidence type="ECO:0000256" key="2">
    <source>
        <dbReference type="SAM" id="Phobius"/>
    </source>
</evidence>
<evidence type="ECO:0000256" key="1">
    <source>
        <dbReference type="SAM" id="Coils"/>
    </source>
</evidence>
<keyword evidence="5" id="KW-1185">Reference proteome</keyword>
<dbReference type="Proteomes" id="UP000192738">
    <property type="component" value="Unassembled WGS sequence"/>
</dbReference>
<dbReference type="GO" id="GO:1902201">
    <property type="term" value="P:negative regulation of bacterial-type flagellum-dependent cell motility"/>
    <property type="evidence" value="ECO:0007669"/>
    <property type="project" value="TreeGrafter"/>
</dbReference>
<dbReference type="InterPro" id="IPR029787">
    <property type="entry name" value="Nucleotide_cyclase"/>
</dbReference>
<proteinExistence type="predicted"/>
<organism evidence="4 5">
    <name type="scientific">Sporomusa malonica</name>
    <dbReference type="NCBI Taxonomy" id="112901"/>
    <lineage>
        <taxon>Bacteria</taxon>
        <taxon>Bacillati</taxon>
        <taxon>Bacillota</taxon>
        <taxon>Negativicutes</taxon>
        <taxon>Selenomonadales</taxon>
        <taxon>Sporomusaceae</taxon>
        <taxon>Sporomusa</taxon>
    </lineage>
</organism>
<dbReference type="GO" id="GO:0005886">
    <property type="term" value="C:plasma membrane"/>
    <property type="evidence" value="ECO:0007669"/>
    <property type="project" value="TreeGrafter"/>
</dbReference>
<sequence length="329" mass="37075">MKITTKLQMLMTVAAAVPVIVIIFMDQAVAVGAGVAALVGLIGPFMAARWLVTKDLGDIRALCKLVKEGKYRVHTALPNEAPDNGEENEFISVMRDMNWMAREIKLREGQLNEAIDELDVAQQELMEQKKALEVANKRLNEMAMTDPLTGLSNRRHFFDHLEQEICRANRIDQPLSLFILDIDYFKRVNDTYGHQAGDIVLKAIAHILRTRLRRSDMAARIGGEEFAVLLSDTNLTQTIELAEQIRNNIKEYLFQTCDGKCINITCSIGAFSGDRPDYTKAELLYKYADKALYDAKNSGRDQVAYYDCAKLGQEQVELFEQLGPRGVTH</sequence>
<keyword evidence="2" id="KW-0472">Membrane</keyword>
<dbReference type="PANTHER" id="PTHR45138:SF9">
    <property type="entry name" value="DIGUANYLATE CYCLASE DGCM-RELATED"/>
    <property type="match status" value="1"/>
</dbReference>
<dbReference type="Pfam" id="PF00990">
    <property type="entry name" value="GGDEF"/>
    <property type="match status" value="1"/>
</dbReference>
<keyword evidence="2" id="KW-1133">Transmembrane helix</keyword>